<keyword evidence="6" id="KW-0158">Chromosome</keyword>
<keyword evidence="8" id="KW-0995">Kinetochore</keyword>
<proteinExistence type="inferred from homology"/>
<accession>A0A4T0PGE4</accession>
<evidence type="ECO:0000256" key="10">
    <source>
        <dbReference type="ARBA" id="ARBA00023242"/>
    </source>
</evidence>
<evidence type="ECO:0000256" key="1">
    <source>
        <dbReference type="ARBA" id="ARBA00004123"/>
    </source>
</evidence>
<dbReference type="GO" id="GO:0042729">
    <property type="term" value="C:DASH complex"/>
    <property type="evidence" value="ECO:0007669"/>
    <property type="project" value="InterPro"/>
</dbReference>
<sequence>MSNTANPLAFYQSLYSCQVAADSCVDEADEALRQLRDGLSDVARFKQISEFNRHFILISESEVNNAKSSLAADIEPQIRNLTTRAETALNNLLIRQDQLKHKAIRRQELAYNAKSNLSPEDAGILQKLSLQKERYQVQIADEEAQLRELEEKLQNEF</sequence>
<dbReference type="PANTHER" id="PTHR28262">
    <property type="entry name" value="DASH COMPLEX SUBUNIT SPC19"/>
    <property type="match status" value="1"/>
</dbReference>
<evidence type="ECO:0000256" key="11">
    <source>
        <dbReference type="ARBA" id="ARBA00023328"/>
    </source>
</evidence>
<dbReference type="InterPro" id="IPR013251">
    <property type="entry name" value="DASH_Spc19"/>
</dbReference>
<evidence type="ECO:0000256" key="2">
    <source>
        <dbReference type="ARBA" id="ARBA00004186"/>
    </source>
</evidence>
<evidence type="ECO:0000256" key="9">
    <source>
        <dbReference type="ARBA" id="ARBA00023212"/>
    </source>
</evidence>
<dbReference type="Pfam" id="PF08287">
    <property type="entry name" value="DASH_Spc19"/>
    <property type="match status" value="1"/>
</dbReference>
<dbReference type="GO" id="GO:0008608">
    <property type="term" value="P:attachment of spindle microtubules to kinetochore"/>
    <property type="evidence" value="ECO:0007669"/>
    <property type="project" value="InterPro"/>
</dbReference>
<comment type="caution">
    <text evidence="14">The sequence shown here is derived from an EMBL/GenBank/DDBJ whole genome shotgun (WGS) entry which is preliminary data.</text>
</comment>
<dbReference type="OMA" id="ANEMAPQ"/>
<keyword evidence="11" id="KW-0137">Centromere</keyword>
<dbReference type="EMBL" id="SPRO01000041">
    <property type="protein sequence ID" value="TIC28350.1"/>
    <property type="molecule type" value="Genomic_DNA"/>
</dbReference>
<comment type="similarity">
    <text evidence="4">Belongs to the DASH complex SPC19 family.</text>
</comment>
<name>A0A4T0PGE4_9BASI</name>
<dbReference type="Proteomes" id="UP000305647">
    <property type="component" value="Unassembled WGS sequence"/>
</dbReference>
<evidence type="ECO:0000256" key="13">
    <source>
        <dbReference type="SAM" id="Coils"/>
    </source>
</evidence>
<comment type="subcellular location">
    <subcellularLocation>
        <location evidence="3">Chromosome</location>
        <location evidence="3">Centromere</location>
        <location evidence="3">Kinetochore</location>
    </subcellularLocation>
    <subcellularLocation>
        <location evidence="2">Cytoplasm</location>
        <location evidence="2">Cytoskeleton</location>
        <location evidence="2">Spindle</location>
    </subcellularLocation>
    <subcellularLocation>
        <location evidence="1">Nucleus</location>
    </subcellularLocation>
</comment>
<evidence type="ECO:0000256" key="5">
    <source>
        <dbReference type="ARBA" id="ARBA00016329"/>
    </source>
</evidence>
<organism evidence="14 15">
    <name type="scientific">Wallemia mellicola</name>
    <dbReference type="NCBI Taxonomy" id="1708541"/>
    <lineage>
        <taxon>Eukaryota</taxon>
        <taxon>Fungi</taxon>
        <taxon>Dikarya</taxon>
        <taxon>Basidiomycota</taxon>
        <taxon>Wallemiomycotina</taxon>
        <taxon>Wallemiomycetes</taxon>
        <taxon>Wallemiales</taxon>
        <taxon>Wallemiaceae</taxon>
        <taxon>Wallemia</taxon>
    </lineage>
</organism>
<feature type="coiled-coil region" evidence="13">
    <location>
        <begin position="125"/>
        <end position="152"/>
    </location>
</feature>
<keyword evidence="9" id="KW-0206">Cytoskeleton</keyword>
<evidence type="ECO:0000256" key="8">
    <source>
        <dbReference type="ARBA" id="ARBA00022838"/>
    </source>
</evidence>
<reference evidence="14 15" key="1">
    <citation type="submission" date="2019-03" db="EMBL/GenBank/DDBJ databases">
        <title>Sequencing 25 genomes of Wallemia mellicola.</title>
        <authorList>
            <person name="Gostincar C."/>
        </authorList>
    </citation>
    <scope>NUCLEOTIDE SEQUENCE [LARGE SCALE GENOMIC DNA]</scope>
    <source>
        <strain evidence="14 15">EXF-8738</strain>
    </source>
</reference>
<keyword evidence="13" id="KW-0175">Coiled coil</keyword>
<dbReference type="PANTHER" id="PTHR28262:SF1">
    <property type="entry name" value="DASH COMPLEX SUBUNIT SPC19"/>
    <property type="match status" value="1"/>
</dbReference>
<protein>
    <recommendedName>
        <fullName evidence="5">DASH complex subunit SPC19</fullName>
    </recommendedName>
    <alternativeName>
        <fullName evidence="12">Outer kinetochore protein SPC19</fullName>
    </alternativeName>
</protein>
<evidence type="ECO:0000256" key="4">
    <source>
        <dbReference type="ARBA" id="ARBA00008952"/>
    </source>
</evidence>
<keyword evidence="10" id="KW-0539">Nucleus</keyword>
<evidence type="ECO:0000256" key="3">
    <source>
        <dbReference type="ARBA" id="ARBA00004629"/>
    </source>
</evidence>
<keyword evidence="7" id="KW-0963">Cytoplasm</keyword>
<evidence type="ECO:0000313" key="15">
    <source>
        <dbReference type="Proteomes" id="UP000305647"/>
    </source>
</evidence>
<dbReference type="AlphaFoldDB" id="A0A4T0PGE4"/>
<gene>
    <name evidence="14" type="ORF">E3Q10_03237</name>
</gene>
<evidence type="ECO:0000256" key="7">
    <source>
        <dbReference type="ARBA" id="ARBA00022490"/>
    </source>
</evidence>
<dbReference type="GO" id="GO:0005876">
    <property type="term" value="C:spindle microtubule"/>
    <property type="evidence" value="ECO:0007669"/>
    <property type="project" value="InterPro"/>
</dbReference>
<evidence type="ECO:0000256" key="6">
    <source>
        <dbReference type="ARBA" id="ARBA00022454"/>
    </source>
</evidence>
<evidence type="ECO:0000256" key="12">
    <source>
        <dbReference type="ARBA" id="ARBA00032583"/>
    </source>
</evidence>
<evidence type="ECO:0000313" key="14">
    <source>
        <dbReference type="EMBL" id="TIC28350.1"/>
    </source>
</evidence>